<keyword evidence="1" id="KW-0802">TPR repeat</keyword>
<evidence type="ECO:0000256" key="1">
    <source>
        <dbReference type="PROSITE-ProRule" id="PRU00339"/>
    </source>
</evidence>
<reference evidence="4 5" key="1">
    <citation type="submission" date="2015-11" db="EMBL/GenBank/DDBJ databases">
        <title>Evidence for parallel genomic evolution in an endosymbiosis of termite gut flagellates.</title>
        <authorList>
            <person name="Zheng H."/>
        </authorList>
    </citation>
    <scope>NUCLEOTIDE SEQUENCE [LARGE SCALE GENOMIC DNA]</scope>
    <source>
        <strain evidence="4 5">CET450</strain>
    </source>
</reference>
<protein>
    <recommendedName>
        <fullName evidence="3">ATPase AAA-3 domain-containing protein</fullName>
    </recommendedName>
</protein>
<dbReference type="InterPro" id="IPR011703">
    <property type="entry name" value="ATPase_AAA-3"/>
</dbReference>
<name>A0A1E5IJE8_ENDTX</name>
<dbReference type="EMBL" id="LNVX01000291">
    <property type="protein sequence ID" value="OEG70619.1"/>
    <property type="molecule type" value="Genomic_DNA"/>
</dbReference>
<accession>A0A1E5IJE8</accession>
<organism evidence="4 5">
    <name type="scientific">Endomicrobium trichonymphae</name>
    <dbReference type="NCBI Taxonomy" id="1408204"/>
    <lineage>
        <taxon>Bacteria</taxon>
        <taxon>Pseudomonadati</taxon>
        <taxon>Elusimicrobiota</taxon>
        <taxon>Endomicrobiia</taxon>
        <taxon>Endomicrobiales</taxon>
        <taxon>Endomicrobiaceae</taxon>
        <taxon>Candidatus Endomicrobiellum</taxon>
    </lineage>
</organism>
<dbReference type="PANTHER" id="PTHR42759:SF1">
    <property type="entry name" value="MAGNESIUM-CHELATASE SUBUNIT CHLD"/>
    <property type="match status" value="1"/>
</dbReference>
<dbReference type="SUPFAM" id="SSF48452">
    <property type="entry name" value="TPR-like"/>
    <property type="match status" value="1"/>
</dbReference>
<evidence type="ECO:0000259" key="3">
    <source>
        <dbReference type="Pfam" id="PF07726"/>
    </source>
</evidence>
<feature type="repeat" description="TPR" evidence="1">
    <location>
        <begin position="107"/>
        <end position="140"/>
    </location>
</feature>
<dbReference type="InterPro" id="IPR027417">
    <property type="entry name" value="P-loop_NTPase"/>
</dbReference>
<feature type="domain" description="ATPase AAA-3" evidence="3">
    <location>
        <begin position="1"/>
        <end position="90"/>
    </location>
</feature>
<dbReference type="SUPFAM" id="SSF52540">
    <property type="entry name" value="P-loop containing nucleoside triphosphate hydrolases"/>
    <property type="match status" value="1"/>
</dbReference>
<evidence type="ECO:0000313" key="5">
    <source>
        <dbReference type="Proteomes" id="UP000095237"/>
    </source>
</evidence>
<feature type="compositionally biased region" description="Low complexity" evidence="2">
    <location>
        <begin position="161"/>
        <end position="189"/>
    </location>
</feature>
<dbReference type="Pfam" id="PF07726">
    <property type="entry name" value="AAA_3"/>
    <property type="match status" value="1"/>
</dbReference>
<proteinExistence type="predicted"/>
<dbReference type="InterPro" id="IPR050764">
    <property type="entry name" value="CbbQ/NirQ/NorQ/GpvN"/>
</dbReference>
<dbReference type="Gene3D" id="3.40.50.300">
    <property type="entry name" value="P-loop containing nucleotide triphosphate hydrolases"/>
    <property type="match status" value="1"/>
</dbReference>
<dbReference type="InterPro" id="IPR019734">
    <property type="entry name" value="TPR_rpt"/>
</dbReference>
<gene>
    <name evidence="4" type="ORF">ATZ36_16640</name>
</gene>
<dbReference type="PROSITE" id="PS50005">
    <property type="entry name" value="TPR"/>
    <property type="match status" value="1"/>
</dbReference>
<evidence type="ECO:0000256" key="2">
    <source>
        <dbReference type="SAM" id="MobiDB-lite"/>
    </source>
</evidence>
<dbReference type="Proteomes" id="UP000095237">
    <property type="component" value="Unassembled WGS sequence"/>
</dbReference>
<dbReference type="InterPro" id="IPR011990">
    <property type="entry name" value="TPR-like_helical_dom_sf"/>
</dbReference>
<feature type="region of interest" description="Disordered" evidence="2">
    <location>
        <begin position="158"/>
        <end position="227"/>
    </location>
</feature>
<comment type="caution">
    <text evidence="4">The sequence shown here is derived from an EMBL/GenBank/DDBJ whole genome shotgun (WGS) entry which is preliminary data.</text>
</comment>
<dbReference type="GO" id="GO:0016887">
    <property type="term" value="F:ATP hydrolysis activity"/>
    <property type="evidence" value="ECO:0007669"/>
    <property type="project" value="InterPro"/>
</dbReference>
<keyword evidence="5" id="KW-1185">Reference proteome</keyword>
<dbReference type="AlphaFoldDB" id="A0A1E5IJE8"/>
<dbReference type="PANTHER" id="PTHR42759">
    <property type="entry name" value="MOXR FAMILY PROTEIN"/>
    <property type="match status" value="1"/>
</dbReference>
<evidence type="ECO:0000313" key="4">
    <source>
        <dbReference type="EMBL" id="OEG70619.1"/>
    </source>
</evidence>
<sequence length="298" mass="33996">MPADIVGTLIYNPQSSDFVVKKGPVFANIVLADEINRASVKVQSALLEAMQERHATVGDTTYGLPDPFLVMATQNPIEQEGTYPLPEAQTKYNAVLNSFDAGQEEKFIALYSLGNTEYGKKDFRKAVGSYKEALKLKPCDKDAKYNLEVALLKLNEKDSYQNDNDSNSNKQDSWQKGQNGKQNDQNAGNRQQSKEKHDLKRQMEQNDKAQKENEKKRQSPGVKDEIQKRQNLQKDLEEEKLKLEKQRFEISNKIKALKKAGATKNKFSEHKNRFQWCNLLGDKSEKERQYGVLEMQSA</sequence>
<feature type="compositionally biased region" description="Basic and acidic residues" evidence="2">
    <location>
        <begin position="192"/>
        <end position="227"/>
    </location>
</feature>
<dbReference type="Gene3D" id="1.25.40.10">
    <property type="entry name" value="Tetratricopeptide repeat domain"/>
    <property type="match status" value="1"/>
</dbReference>
<dbReference type="GO" id="GO:0005524">
    <property type="term" value="F:ATP binding"/>
    <property type="evidence" value="ECO:0007669"/>
    <property type="project" value="InterPro"/>
</dbReference>